<dbReference type="Proteomes" id="UP000009046">
    <property type="component" value="Unassembled WGS sequence"/>
</dbReference>
<proteinExistence type="inferred from homology"/>
<evidence type="ECO:0000259" key="13">
    <source>
        <dbReference type="PROSITE" id="PS50850"/>
    </source>
</evidence>
<dbReference type="InterPro" id="IPR020846">
    <property type="entry name" value="MFS_dom"/>
</dbReference>
<dbReference type="GO" id="GO:0006820">
    <property type="term" value="P:monoatomic anion transport"/>
    <property type="evidence" value="ECO:0007669"/>
    <property type="project" value="TreeGrafter"/>
</dbReference>
<dbReference type="VEuPathDB" id="VectorBase:PHUM099760"/>
<evidence type="ECO:0000256" key="1">
    <source>
        <dbReference type="ARBA" id="ARBA00004141"/>
    </source>
</evidence>
<evidence type="ECO:0000256" key="8">
    <source>
        <dbReference type="ARBA" id="ARBA00023136"/>
    </source>
</evidence>
<keyword evidence="7" id="KW-0915">Sodium</keyword>
<evidence type="ECO:0000256" key="9">
    <source>
        <dbReference type="ARBA" id="ARBA00023201"/>
    </source>
</evidence>
<dbReference type="EMBL" id="AAZO01001193">
    <property type="status" value="NOT_ANNOTATED_CDS"/>
    <property type="molecule type" value="Genomic_DNA"/>
</dbReference>
<accession>E0VCX4</accession>
<dbReference type="FunFam" id="1.20.1250.20:FF:000144">
    <property type="entry name" value="Picot, isoform B"/>
    <property type="match status" value="1"/>
</dbReference>
<dbReference type="HOGENOM" id="CLU_001265_5_0_1"/>
<comment type="function">
    <text evidence="10">May be an inorganic phosphate cotransporter.</text>
</comment>
<dbReference type="GO" id="GO:0016020">
    <property type="term" value="C:membrane"/>
    <property type="evidence" value="ECO:0007669"/>
    <property type="project" value="UniProtKB-SubCell"/>
</dbReference>
<dbReference type="Pfam" id="PF07690">
    <property type="entry name" value="MFS_1"/>
    <property type="match status" value="1"/>
</dbReference>
<evidence type="ECO:0000313" key="15">
    <source>
        <dbReference type="EnsemblMetazoa" id="PHUM099760-PA"/>
    </source>
</evidence>
<evidence type="ECO:0000256" key="7">
    <source>
        <dbReference type="ARBA" id="ARBA00023053"/>
    </source>
</evidence>
<dbReference type="KEGG" id="phu:Phum_PHUM099760"/>
<feature type="transmembrane region" description="Helical" evidence="12">
    <location>
        <begin position="376"/>
        <end position="400"/>
    </location>
</feature>
<protein>
    <recommendedName>
        <fullName evidence="11">Putative inorganic phosphate cotransporter</fullName>
    </recommendedName>
</protein>
<dbReference type="PANTHER" id="PTHR11662:SF280">
    <property type="entry name" value="FI21844P1-RELATED"/>
    <property type="match status" value="1"/>
</dbReference>
<keyword evidence="5" id="KW-0769">Symport</keyword>
<dbReference type="RefSeq" id="XP_002423968.1">
    <property type="nucleotide sequence ID" value="XM_002423923.1"/>
</dbReference>
<dbReference type="STRING" id="121224.E0VCX4"/>
<dbReference type="SUPFAM" id="SSF103473">
    <property type="entry name" value="MFS general substrate transporter"/>
    <property type="match status" value="1"/>
</dbReference>
<evidence type="ECO:0000313" key="16">
    <source>
        <dbReference type="Proteomes" id="UP000009046"/>
    </source>
</evidence>
<dbReference type="InParanoid" id="E0VCX4"/>
<reference evidence="14" key="2">
    <citation type="submission" date="2007-04" db="EMBL/GenBank/DDBJ databases">
        <title>The genome of the human body louse.</title>
        <authorList>
            <consortium name="The Human Body Louse Genome Consortium"/>
            <person name="Kirkness E."/>
            <person name="Walenz B."/>
            <person name="Hass B."/>
            <person name="Bruggner R."/>
            <person name="Strausberg R."/>
        </authorList>
    </citation>
    <scope>NUCLEOTIDE SEQUENCE</scope>
    <source>
        <strain evidence="14">USDA</strain>
    </source>
</reference>
<gene>
    <name evidence="15" type="primary">8238087</name>
    <name evidence="14" type="ORF">Phum_PHUM099760</name>
</gene>
<dbReference type="GO" id="GO:0006814">
    <property type="term" value="P:sodium ion transport"/>
    <property type="evidence" value="ECO:0007669"/>
    <property type="project" value="UniProtKB-KW"/>
</dbReference>
<dbReference type="GO" id="GO:0015293">
    <property type="term" value="F:symporter activity"/>
    <property type="evidence" value="ECO:0007669"/>
    <property type="project" value="UniProtKB-KW"/>
</dbReference>
<dbReference type="AlphaFoldDB" id="E0VCX4"/>
<sequence length="454" mass="49798">MIKIRRILGVRHLIVALLFFATFVGYASRSILSVAIVAMLQNNTDFPSFDWDKQEVEGLVLSSFFWGYAAAQIPCGLLIQLYGSKWPLSCAIGISSICVILTPLAAIYGDWIGACAMRVLQGLTQAALFPGLNSALSNWTPLEERGRLSTIILCGSLLGTIVALPVGGFLIPSPGGWPSIFYVFGGVGVCWSLIWCVLGYSSPSQHPWISKSERSYIEISISNKFATKLKTPWKAILTSPPVWAILATHCAENFGFWTLMAEIPTYFDAVLEFQIQANGVLSSLPYGLMAILSVVFGWMADYTFEKKWFTVVASRKFFNTVGFWIPAAALIALGFIQKGQQTLGVVLLILAVGFNAGSNAGFSLNHMDLSPNFSAILMGITNFAANVFSTIGTLLADSLIRNDKTSTQNWQILFTVTAGVFFFGNLVFIIFGKSDRQIWNDPEYEKNKKLDSNS</sequence>
<dbReference type="CDD" id="cd17318">
    <property type="entry name" value="MFS_SLC17"/>
    <property type="match status" value="1"/>
</dbReference>
<keyword evidence="3" id="KW-0813">Transport</keyword>
<dbReference type="InterPro" id="IPR050382">
    <property type="entry name" value="MFS_Na/Anion_cotransporter"/>
</dbReference>
<comment type="similarity">
    <text evidence="2">Belongs to the major facilitator superfamily. Sodium/anion cotransporter family.</text>
</comment>
<dbReference type="Gene3D" id="1.20.1250.20">
    <property type="entry name" value="MFS general substrate transporter like domains"/>
    <property type="match status" value="2"/>
</dbReference>
<keyword evidence="16" id="KW-1185">Reference proteome</keyword>
<comment type="subcellular location">
    <subcellularLocation>
        <location evidence="1">Membrane</location>
        <topology evidence="1">Multi-pass membrane protein</topology>
    </subcellularLocation>
</comment>
<dbReference type="EnsemblMetazoa" id="PHUM099760-RA">
    <property type="protein sequence ID" value="PHUM099760-PA"/>
    <property type="gene ID" value="PHUM099760"/>
</dbReference>
<dbReference type="OrthoDB" id="2985014at2759"/>
<evidence type="ECO:0000256" key="11">
    <source>
        <dbReference type="ARBA" id="ARBA00068450"/>
    </source>
</evidence>
<name>E0VCX4_PEDHC</name>
<dbReference type="InterPro" id="IPR011701">
    <property type="entry name" value="MFS"/>
</dbReference>
<feature type="transmembrane region" description="Helical" evidence="12">
    <location>
        <begin position="412"/>
        <end position="431"/>
    </location>
</feature>
<dbReference type="PROSITE" id="PS50850">
    <property type="entry name" value="MFS"/>
    <property type="match status" value="1"/>
</dbReference>
<dbReference type="FunCoup" id="E0VCX4">
    <property type="interactions" value="62"/>
</dbReference>
<dbReference type="InterPro" id="IPR036259">
    <property type="entry name" value="MFS_trans_sf"/>
</dbReference>
<dbReference type="OMA" id="TSVQPWN"/>
<keyword evidence="4 12" id="KW-0812">Transmembrane</keyword>
<feature type="transmembrane region" description="Helical" evidence="12">
    <location>
        <begin position="316"/>
        <end position="336"/>
    </location>
</feature>
<dbReference type="EMBL" id="DS235068">
    <property type="protein sequence ID" value="EEB11230.1"/>
    <property type="molecule type" value="Genomic_DNA"/>
</dbReference>
<feature type="transmembrane region" description="Helical" evidence="12">
    <location>
        <begin position="148"/>
        <end position="171"/>
    </location>
</feature>
<keyword evidence="9" id="KW-0406">Ion transport</keyword>
<feature type="transmembrane region" description="Helical" evidence="12">
    <location>
        <begin position="86"/>
        <end position="105"/>
    </location>
</feature>
<evidence type="ECO:0000256" key="10">
    <source>
        <dbReference type="ARBA" id="ARBA00054632"/>
    </source>
</evidence>
<dbReference type="GeneID" id="8238087"/>
<dbReference type="CTD" id="8238087"/>
<keyword evidence="9" id="KW-0739">Sodium transport</keyword>
<feature type="domain" description="Major facilitator superfamily (MFS) profile" evidence="13">
    <location>
        <begin position="14"/>
        <end position="436"/>
    </location>
</feature>
<keyword evidence="8 12" id="KW-0472">Membrane</keyword>
<evidence type="ECO:0000256" key="5">
    <source>
        <dbReference type="ARBA" id="ARBA00022847"/>
    </source>
</evidence>
<reference evidence="14" key="1">
    <citation type="submission" date="2007-04" db="EMBL/GenBank/DDBJ databases">
        <title>Annotation of Pediculus humanus corporis strain USDA.</title>
        <authorList>
            <person name="Kirkness E."/>
            <person name="Hannick L."/>
            <person name="Hass B."/>
            <person name="Bruggner R."/>
            <person name="Lawson D."/>
            <person name="Bidwell S."/>
            <person name="Joardar V."/>
            <person name="Caler E."/>
            <person name="Walenz B."/>
            <person name="Inman J."/>
            <person name="Schobel S."/>
            <person name="Galinsky K."/>
            <person name="Amedeo P."/>
            <person name="Strausberg R."/>
        </authorList>
    </citation>
    <scope>NUCLEOTIDE SEQUENCE</scope>
    <source>
        <strain evidence="14">USDA</strain>
    </source>
</reference>
<evidence type="ECO:0000313" key="14">
    <source>
        <dbReference type="EMBL" id="EEB11230.1"/>
    </source>
</evidence>
<feature type="transmembrane region" description="Helical" evidence="12">
    <location>
        <begin position="12"/>
        <end position="39"/>
    </location>
</feature>
<dbReference type="eggNOG" id="KOG2532">
    <property type="taxonomic scope" value="Eukaryota"/>
</dbReference>
<organism>
    <name type="scientific">Pediculus humanus subsp. corporis</name>
    <name type="common">Body louse</name>
    <dbReference type="NCBI Taxonomy" id="121224"/>
    <lineage>
        <taxon>Eukaryota</taxon>
        <taxon>Metazoa</taxon>
        <taxon>Ecdysozoa</taxon>
        <taxon>Arthropoda</taxon>
        <taxon>Hexapoda</taxon>
        <taxon>Insecta</taxon>
        <taxon>Pterygota</taxon>
        <taxon>Neoptera</taxon>
        <taxon>Paraneoptera</taxon>
        <taxon>Psocodea</taxon>
        <taxon>Troctomorpha</taxon>
        <taxon>Phthiraptera</taxon>
        <taxon>Anoplura</taxon>
        <taxon>Pediculidae</taxon>
        <taxon>Pediculus</taxon>
    </lineage>
</organism>
<reference evidence="15" key="3">
    <citation type="submission" date="2021-02" db="UniProtKB">
        <authorList>
            <consortium name="EnsemblMetazoa"/>
        </authorList>
    </citation>
    <scope>IDENTIFICATION</scope>
    <source>
        <strain evidence="15">USDA</strain>
    </source>
</reference>
<keyword evidence="6 12" id="KW-1133">Transmembrane helix</keyword>
<evidence type="ECO:0000256" key="6">
    <source>
        <dbReference type="ARBA" id="ARBA00022989"/>
    </source>
</evidence>
<feature type="transmembrane region" description="Helical" evidence="12">
    <location>
        <begin position="284"/>
        <end position="304"/>
    </location>
</feature>
<dbReference type="FunFam" id="1.20.1250.20:FF:000003">
    <property type="entry name" value="Solute carrier family 17 member 3"/>
    <property type="match status" value="1"/>
</dbReference>
<evidence type="ECO:0000256" key="3">
    <source>
        <dbReference type="ARBA" id="ARBA00022448"/>
    </source>
</evidence>
<evidence type="ECO:0000256" key="2">
    <source>
        <dbReference type="ARBA" id="ARBA00008586"/>
    </source>
</evidence>
<evidence type="ECO:0000256" key="4">
    <source>
        <dbReference type="ARBA" id="ARBA00022692"/>
    </source>
</evidence>
<feature type="transmembrane region" description="Helical" evidence="12">
    <location>
        <begin position="343"/>
        <end position="364"/>
    </location>
</feature>
<feature type="transmembrane region" description="Helical" evidence="12">
    <location>
        <begin position="177"/>
        <end position="201"/>
    </location>
</feature>
<evidence type="ECO:0000256" key="12">
    <source>
        <dbReference type="SAM" id="Phobius"/>
    </source>
</evidence>
<dbReference type="PANTHER" id="PTHR11662">
    <property type="entry name" value="SOLUTE CARRIER FAMILY 17"/>
    <property type="match status" value="1"/>
</dbReference>